<dbReference type="InterPro" id="IPR052163">
    <property type="entry name" value="DGC-Regulatory_Protein"/>
</dbReference>
<feature type="non-terminal residue" evidence="2">
    <location>
        <position position="127"/>
    </location>
</feature>
<dbReference type="PANTHER" id="PTHR46663">
    <property type="entry name" value="DIGUANYLATE CYCLASE DGCT-RELATED"/>
    <property type="match status" value="1"/>
</dbReference>
<feature type="non-terminal residue" evidence="2">
    <location>
        <position position="1"/>
    </location>
</feature>
<dbReference type="PROSITE" id="PS50887">
    <property type="entry name" value="GGDEF"/>
    <property type="match status" value="1"/>
</dbReference>
<dbReference type="NCBIfam" id="TIGR00254">
    <property type="entry name" value="GGDEF"/>
    <property type="match status" value="1"/>
</dbReference>
<evidence type="ECO:0000313" key="3">
    <source>
        <dbReference type="Proteomes" id="UP001291306"/>
    </source>
</evidence>
<dbReference type="InterPro" id="IPR000160">
    <property type="entry name" value="GGDEF_dom"/>
</dbReference>
<dbReference type="InterPro" id="IPR043128">
    <property type="entry name" value="Rev_trsase/Diguanyl_cyclase"/>
</dbReference>
<comment type="caution">
    <text evidence="2">The sequence shown here is derived from an EMBL/GenBank/DDBJ whole genome shotgun (WGS) entry which is preliminary data.</text>
</comment>
<name>A0AAW9IAX1_CLOPF</name>
<reference evidence="2" key="1">
    <citation type="submission" date="2019-11" db="EMBL/GenBank/DDBJ databases">
        <title>Characterization of Clostridium perfringens isolates from swine manure treated agricultural soils.</title>
        <authorList>
            <person name="Wushke S.T."/>
        </authorList>
    </citation>
    <scope>NUCLEOTIDE SEQUENCE</scope>
    <source>
        <strain evidence="2">X26</strain>
    </source>
</reference>
<dbReference type="SMART" id="SM00267">
    <property type="entry name" value="GGDEF"/>
    <property type="match status" value="1"/>
</dbReference>
<evidence type="ECO:0000313" key="2">
    <source>
        <dbReference type="EMBL" id="MDZ5001537.1"/>
    </source>
</evidence>
<evidence type="ECO:0000259" key="1">
    <source>
        <dbReference type="PROSITE" id="PS50887"/>
    </source>
</evidence>
<accession>A0AAW9IAX1</accession>
<dbReference type="RefSeq" id="WP_322459586.1">
    <property type="nucleotide sequence ID" value="NZ_WNVC01001525.1"/>
</dbReference>
<protein>
    <submittedName>
        <fullName evidence="2">Diguanylate cyclase</fullName>
    </submittedName>
</protein>
<dbReference type="Proteomes" id="UP001291306">
    <property type="component" value="Unassembled WGS sequence"/>
</dbReference>
<feature type="domain" description="GGDEF" evidence="1">
    <location>
        <begin position="6"/>
        <end position="127"/>
    </location>
</feature>
<dbReference type="AlphaFoldDB" id="A0AAW9IAX1"/>
<sequence length="127" mass="14512">LVSQEEEFSIYFIDLDNFKNINDTLGHNTGDEVLRIAADRLTELYSDNIKVGRLGGDEFIIVKKGQNDINNIENLARNTLDLLNKPFQFSRYSFNLKASIGISNYPNHAKDVFTLLKYADISMYEGK</sequence>
<dbReference type="InterPro" id="IPR029787">
    <property type="entry name" value="Nucleotide_cyclase"/>
</dbReference>
<proteinExistence type="predicted"/>
<organism evidence="2 3">
    <name type="scientific">Clostridium perfringens</name>
    <dbReference type="NCBI Taxonomy" id="1502"/>
    <lineage>
        <taxon>Bacteria</taxon>
        <taxon>Bacillati</taxon>
        <taxon>Bacillota</taxon>
        <taxon>Clostridia</taxon>
        <taxon>Eubacteriales</taxon>
        <taxon>Clostridiaceae</taxon>
        <taxon>Clostridium</taxon>
    </lineage>
</organism>
<dbReference type="PANTHER" id="PTHR46663:SF2">
    <property type="entry name" value="GGDEF DOMAIN-CONTAINING PROTEIN"/>
    <property type="match status" value="1"/>
</dbReference>
<dbReference type="SUPFAM" id="SSF55073">
    <property type="entry name" value="Nucleotide cyclase"/>
    <property type="match status" value="1"/>
</dbReference>
<dbReference type="Pfam" id="PF00990">
    <property type="entry name" value="GGDEF"/>
    <property type="match status" value="1"/>
</dbReference>
<dbReference type="CDD" id="cd01949">
    <property type="entry name" value="GGDEF"/>
    <property type="match status" value="1"/>
</dbReference>
<dbReference type="EMBL" id="WNVC01001525">
    <property type="protein sequence ID" value="MDZ5001537.1"/>
    <property type="molecule type" value="Genomic_DNA"/>
</dbReference>
<dbReference type="Gene3D" id="3.30.70.270">
    <property type="match status" value="1"/>
</dbReference>
<gene>
    <name evidence="2" type="ORF">GNF79_21290</name>
</gene>